<reference evidence="1 2" key="2">
    <citation type="submission" date="2019-02" db="EMBL/GenBank/DDBJ databases">
        <title>'Lichenibacterium ramalinii' gen. nov. sp. nov., 'Lichenibacterium minor' gen. nov. sp. nov.</title>
        <authorList>
            <person name="Pankratov T."/>
        </authorList>
    </citation>
    <scope>NUCLEOTIDE SEQUENCE [LARGE SCALE GENOMIC DNA]</scope>
    <source>
        <strain evidence="1 2">RmlP026</strain>
    </source>
</reference>
<organism evidence="1 2">
    <name type="scientific">Lichenibacterium minor</name>
    <dbReference type="NCBI Taxonomy" id="2316528"/>
    <lineage>
        <taxon>Bacteria</taxon>
        <taxon>Pseudomonadati</taxon>
        <taxon>Pseudomonadota</taxon>
        <taxon>Alphaproteobacteria</taxon>
        <taxon>Hyphomicrobiales</taxon>
        <taxon>Lichenihabitantaceae</taxon>
        <taxon>Lichenibacterium</taxon>
    </lineage>
</organism>
<dbReference type="AlphaFoldDB" id="A0A4Q2TYV1"/>
<dbReference type="Proteomes" id="UP000290759">
    <property type="component" value="Unassembled WGS sequence"/>
</dbReference>
<evidence type="ECO:0000313" key="1">
    <source>
        <dbReference type="EMBL" id="RYC29299.1"/>
    </source>
</evidence>
<accession>A0A4Q2TYV1</accession>
<evidence type="ECO:0000313" key="2">
    <source>
        <dbReference type="Proteomes" id="UP000290759"/>
    </source>
</evidence>
<keyword evidence="2" id="KW-1185">Reference proteome</keyword>
<gene>
    <name evidence="1" type="ORF">D3273_24625</name>
</gene>
<reference evidence="1 2" key="1">
    <citation type="submission" date="2018-12" db="EMBL/GenBank/DDBJ databases">
        <authorList>
            <person name="Grouzdev D.S."/>
            <person name="Krutkina M.S."/>
        </authorList>
    </citation>
    <scope>NUCLEOTIDE SEQUENCE [LARGE SCALE GENOMIC DNA]</scope>
    <source>
        <strain evidence="1 2">RmlP026</strain>
    </source>
</reference>
<protein>
    <submittedName>
        <fullName evidence="1">Uncharacterized protein</fullName>
    </submittedName>
</protein>
<proteinExistence type="predicted"/>
<dbReference type="EMBL" id="QYBB01000058">
    <property type="protein sequence ID" value="RYC29299.1"/>
    <property type="molecule type" value="Genomic_DNA"/>
</dbReference>
<comment type="caution">
    <text evidence="1">The sequence shown here is derived from an EMBL/GenBank/DDBJ whole genome shotgun (WGS) entry which is preliminary data.</text>
</comment>
<sequence length="70" mass="7714">MPLSKRKAIQFNVISENGERRGELLHCGLTERGRPVLARHPQRLVLSEAVAMKIVEALAGVGVALREGRQ</sequence>
<name>A0A4Q2TYV1_9HYPH</name>